<keyword evidence="2" id="KW-1133">Transmembrane helix</keyword>
<keyword evidence="2" id="KW-0812">Transmembrane</keyword>
<dbReference type="Proteomes" id="UP001596137">
    <property type="component" value="Unassembled WGS sequence"/>
</dbReference>
<evidence type="ECO:0000313" key="4">
    <source>
        <dbReference type="Proteomes" id="UP001596137"/>
    </source>
</evidence>
<proteinExistence type="predicted"/>
<accession>A0ABW1NJR4</accession>
<feature type="region of interest" description="Disordered" evidence="1">
    <location>
        <begin position="119"/>
        <end position="145"/>
    </location>
</feature>
<evidence type="ECO:0000256" key="1">
    <source>
        <dbReference type="SAM" id="MobiDB-lite"/>
    </source>
</evidence>
<sequence length="145" mass="15473">MDAFVVNICPGRDCRVNVVAMQWWQAGLWGLAGGGASGLVSLMTAIVNAGYRWPWRKKGSGDFRPRLFVLACGMLLGALVAAAASAQISGPWPAFIFGVGATATIRGVLSGVEIVPPTSEATATPARPRLPQPRRRNLREEEEAR</sequence>
<evidence type="ECO:0000256" key="2">
    <source>
        <dbReference type="SAM" id="Phobius"/>
    </source>
</evidence>
<keyword evidence="4" id="KW-1185">Reference proteome</keyword>
<feature type="transmembrane region" description="Helical" evidence="2">
    <location>
        <begin position="26"/>
        <end position="47"/>
    </location>
</feature>
<name>A0ABW1NJR4_9ACTN</name>
<keyword evidence="2" id="KW-0472">Membrane</keyword>
<dbReference type="RefSeq" id="WP_380754186.1">
    <property type="nucleotide sequence ID" value="NZ_JBHSRF010000023.1"/>
</dbReference>
<comment type="caution">
    <text evidence="3">The sequence shown here is derived from an EMBL/GenBank/DDBJ whole genome shotgun (WGS) entry which is preliminary data.</text>
</comment>
<organism evidence="3 4">
    <name type="scientific">Sphaerisporangium aureirubrum</name>
    <dbReference type="NCBI Taxonomy" id="1544736"/>
    <lineage>
        <taxon>Bacteria</taxon>
        <taxon>Bacillati</taxon>
        <taxon>Actinomycetota</taxon>
        <taxon>Actinomycetes</taxon>
        <taxon>Streptosporangiales</taxon>
        <taxon>Streptosporangiaceae</taxon>
        <taxon>Sphaerisporangium</taxon>
    </lineage>
</organism>
<gene>
    <name evidence="3" type="ORF">ACFP1K_17630</name>
</gene>
<evidence type="ECO:0000313" key="3">
    <source>
        <dbReference type="EMBL" id="MFC6082997.1"/>
    </source>
</evidence>
<dbReference type="EMBL" id="JBHSRF010000023">
    <property type="protein sequence ID" value="MFC6082997.1"/>
    <property type="molecule type" value="Genomic_DNA"/>
</dbReference>
<protein>
    <submittedName>
        <fullName evidence="3">Uncharacterized protein</fullName>
    </submittedName>
</protein>
<reference evidence="4" key="1">
    <citation type="journal article" date="2019" name="Int. J. Syst. Evol. Microbiol.">
        <title>The Global Catalogue of Microorganisms (GCM) 10K type strain sequencing project: providing services to taxonomists for standard genome sequencing and annotation.</title>
        <authorList>
            <consortium name="The Broad Institute Genomics Platform"/>
            <consortium name="The Broad Institute Genome Sequencing Center for Infectious Disease"/>
            <person name="Wu L."/>
            <person name="Ma J."/>
        </authorList>
    </citation>
    <scope>NUCLEOTIDE SEQUENCE [LARGE SCALE GENOMIC DNA]</scope>
    <source>
        <strain evidence="4">JCM 30346</strain>
    </source>
</reference>
<feature type="transmembrane region" description="Helical" evidence="2">
    <location>
        <begin position="67"/>
        <end position="86"/>
    </location>
</feature>
<feature type="compositionally biased region" description="Low complexity" evidence="1">
    <location>
        <begin position="120"/>
        <end position="129"/>
    </location>
</feature>